<dbReference type="EMBL" id="JARBHB010000009">
    <property type="protein sequence ID" value="KAJ8874871.1"/>
    <property type="molecule type" value="Genomic_DNA"/>
</dbReference>
<feature type="domain" description="ABC transmembrane type-1" evidence="8">
    <location>
        <begin position="192"/>
        <end position="488"/>
    </location>
</feature>
<keyword evidence="4" id="KW-0067">ATP-binding</keyword>
<name>A0ABQ9GS55_9NEOP</name>
<evidence type="ECO:0000256" key="7">
    <source>
        <dbReference type="SAM" id="Phobius"/>
    </source>
</evidence>
<evidence type="ECO:0000256" key="4">
    <source>
        <dbReference type="ARBA" id="ARBA00022840"/>
    </source>
</evidence>
<feature type="transmembrane region" description="Helical" evidence="7">
    <location>
        <begin position="462"/>
        <end position="483"/>
    </location>
</feature>
<dbReference type="PANTHER" id="PTHR24223">
    <property type="entry name" value="ATP-BINDING CASSETTE SUB-FAMILY C"/>
    <property type="match status" value="1"/>
</dbReference>
<evidence type="ECO:0000259" key="8">
    <source>
        <dbReference type="PROSITE" id="PS50929"/>
    </source>
</evidence>
<reference evidence="9 10" key="1">
    <citation type="submission" date="2023-02" db="EMBL/GenBank/DDBJ databases">
        <title>LHISI_Scaffold_Assembly.</title>
        <authorList>
            <person name="Stuart O.P."/>
            <person name="Cleave R."/>
            <person name="Magrath M.J.L."/>
            <person name="Mikheyev A.S."/>
        </authorList>
    </citation>
    <scope>NUCLEOTIDE SEQUENCE [LARGE SCALE GENOMIC DNA]</scope>
    <source>
        <strain evidence="9">Daus_M_001</strain>
        <tissue evidence="9">Leg muscle</tissue>
    </source>
</reference>
<feature type="transmembrane region" description="Helical" evidence="7">
    <location>
        <begin position="598"/>
        <end position="617"/>
    </location>
</feature>
<evidence type="ECO:0000313" key="10">
    <source>
        <dbReference type="Proteomes" id="UP001159363"/>
    </source>
</evidence>
<organism evidence="9 10">
    <name type="scientific">Dryococelus australis</name>
    <dbReference type="NCBI Taxonomy" id="614101"/>
    <lineage>
        <taxon>Eukaryota</taxon>
        <taxon>Metazoa</taxon>
        <taxon>Ecdysozoa</taxon>
        <taxon>Arthropoda</taxon>
        <taxon>Hexapoda</taxon>
        <taxon>Insecta</taxon>
        <taxon>Pterygota</taxon>
        <taxon>Neoptera</taxon>
        <taxon>Polyneoptera</taxon>
        <taxon>Phasmatodea</taxon>
        <taxon>Verophasmatodea</taxon>
        <taxon>Anareolatae</taxon>
        <taxon>Phasmatidae</taxon>
        <taxon>Eurycanthinae</taxon>
        <taxon>Dryococelus</taxon>
    </lineage>
</organism>
<evidence type="ECO:0000313" key="9">
    <source>
        <dbReference type="EMBL" id="KAJ8874871.1"/>
    </source>
</evidence>
<accession>A0ABQ9GS55</accession>
<evidence type="ECO:0000256" key="2">
    <source>
        <dbReference type="ARBA" id="ARBA00022692"/>
    </source>
</evidence>
<dbReference type="CDD" id="cd18605">
    <property type="entry name" value="ABC_6TM_MRP7_D2_like"/>
    <property type="match status" value="1"/>
</dbReference>
<evidence type="ECO:0000256" key="6">
    <source>
        <dbReference type="ARBA" id="ARBA00023136"/>
    </source>
</evidence>
<protein>
    <recommendedName>
        <fullName evidence="8">ABC transmembrane type-1 domain-containing protein</fullName>
    </recommendedName>
</protein>
<dbReference type="InterPro" id="IPR036640">
    <property type="entry name" value="ABC1_TM_sf"/>
</dbReference>
<evidence type="ECO:0000256" key="5">
    <source>
        <dbReference type="ARBA" id="ARBA00022989"/>
    </source>
</evidence>
<dbReference type="InterPro" id="IPR050173">
    <property type="entry name" value="ABC_transporter_C-like"/>
</dbReference>
<feature type="transmembrane region" description="Helical" evidence="7">
    <location>
        <begin position="405"/>
        <end position="427"/>
    </location>
</feature>
<evidence type="ECO:0000256" key="1">
    <source>
        <dbReference type="ARBA" id="ARBA00022448"/>
    </source>
</evidence>
<keyword evidence="6 7" id="KW-0472">Membrane</keyword>
<feature type="transmembrane region" description="Helical" evidence="7">
    <location>
        <begin position="342"/>
        <end position="359"/>
    </location>
</feature>
<dbReference type="PANTHER" id="PTHR24223:SF330">
    <property type="entry name" value="ATP-BINDING CASSETTE SUB-FAMILY C MEMBER 10"/>
    <property type="match status" value="1"/>
</dbReference>
<feature type="transmembrane region" description="Helical" evidence="7">
    <location>
        <begin position="489"/>
        <end position="522"/>
    </location>
</feature>
<feature type="transmembrane region" description="Helical" evidence="7">
    <location>
        <begin position="244"/>
        <end position="266"/>
    </location>
</feature>
<keyword evidence="5 7" id="KW-1133">Transmembrane helix</keyword>
<dbReference type="InterPro" id="IPR011527">
    <property type="entry name" value="ABC1_TM_dom"/>
</dbReference>
<keyword evidence="2 7" id="KW-0812">Transmembrane</keyword>
<sequence>MKKQVERGQELYFLLPCKWEWRWLNQKVACTPLWWGSGAIGRLLPDSQDKKMYFLDDILSAVDVHVARHIFQKCVRGLLRSKVCVLSAPTFSTCCPLTTSLFWRMAVYSSKPNVVLADYDDYLLLENADGSALTSGKGKEPGSDPTVEDCDPALSGLVGKDTVLEEEGRETGTISIGVVASYWRAVGHLLAIAIFLSMSSMQVTRNFTDWWLSYWVSNVQNSSNTTNVSQLLYSMPAMDDRTRYYLTVYGALAGLNSLFTLLRAFLFAYGGLYAAAGIHNLLLKSIVNAKVLFFDTSPLGRILNRFSSDTYTIDDSLPFIMNILLAQLFSMLGTLAVVMYGLPWMVLVLAPLVPVYQWLQNHYRLTSRELKRLSSVSLSPVYSHFSETLAGLPTIRAFRATSSCFIILIFVFFNGVILVIIIVFVIVIIVAVIIVFVSVIIIIIFFVIVIVFFLYIIIVVVYFIGITIVIVFFFSVAVVLGFFVGGATVHFIICVVIIVVFFVGVAIIVVSFIVFIIFFFILGIVIFMFDFVFFLVFFVVFVFFIVVVFAVVIIHVQLAWQLKQCMLGHRFRRENEDHLEANQKCQYASQAAGQWLGLRLQFIGVAVITGIGFIAVLQHQFNVANPASICGCCRSLTVTAMLAAVGNCSSLLTSMLITAGGCRRLLSKVQGRQPRVAVDSLAPMVVASGWLLKSVGLLVAASGRAVEDVLVI</sequence>
<keyword evidence="10" id="KW-1185">Reference proteome</keyword>
<comment type="caution">
    <text evidence="9">The sequence shown here is derived from an EMBL/GenBank/DDBJ whole genome shotgun (WGS) entry which is preliminary data.</text>
</comment>
<evidence type="ECO:0000256" key="3">
    <source>
        <dbReference type="ARBA" id="ARBA00022741"/>
    </source>
</evidence>
<feature type="transmembrane region" description="Helical" evidence="7">
    <location>
        <begin position="531"/>
        <end position="554"/>
    </location>
</feature>
<dbReference type="Gene3D" id="1.20.1560.10">
    <property type="entry name" value="ABC transporter type 1, transmembrane domain"/>
    <property type="match status" value="1"/>
</dbReference>
<dbReference type="PROSITE" id="PS50929">
    <property type="entry name" value="ABC_TM1F"/>
    <property type="match status" value="1"/>
</dbReference>
<feature type="transmembrane region" description="Helical" evidence="7">
    <location>
        <begin position="433"/>
        <end position="455"/>
    </location>
</feature>
<keyword evidence="3" id="KW-0547">Nucleotide-binding</keyword>
<gene>
    <name evidence="9" type="ORF">PR048_022761</name>
</gene>
<dbReference type="Proteomes" id="UP001159363">
    <property type="component" value="Chromosome 8"/>
</dbReference>
<dbReference type="Pfam" id="PF00664">
    <property type="entry name" value="ABC_membrane"/>
    <property type="match status" value="1"/>
</dbReference>
<dbReference type="SUPFAM" id="SSF90123">
    <property type="entry name" value="ABC transporter transmembrane region"/>
    <property type="match status" value="1"/>
</dbReference>
<keyword evidence="1" id="KW-0813">Transport</keyword>
<proteinExistence type="predicted"/>